<feature type="transmembrane region" description="Helical" evidence="9">
    <location>
        <begin position="203"/>
        <end position="233"/>
    </location>
</feature>
<reference evidence="10" key="2">
    <citation type="submission" date="2021-09" db="EMBL/GenBank/DDBJ databases">
        <authorList>
            <person name="Gilroy R."/>
        </authorList>
    </citation>
    <scope>NUCLEOTIDE SEQUENCE</scope>
    <source>
        <strain evidence="10">ChiGjej2B2-7701</strain>
    </source>
</reference>
<dbReference type="NCBIfam" id="NF011647">
    <property type="entry name" value="PRK15065.1"/>
    <property type="match status" value="1"/>
</dbReference>
<comment type="caution">
    <text evidence="10">The sequence shown here is derived from an EMBL/GenBank/DDBJ whole genome shotgun (WGS) entry which is preliminary data.</text>
</comment>
<feature type="transmembrane region" description="Helical" evidence="9">
    <location>
        <begin position="170"/>
        <end position="191"/>
    </location>
</feature>
<organism evidence="10 11">
    <name type="scientific">Collinsella ihumii</name>
    <dbReference type="NCBI Taxonomy" id="1720204"/>
    <lineage>
        <taxon>Bacteria</taxon>
        <taxon>Bacillati</taxon>
        <taxon>Actinomycetota</taxon>
        <taxon>Coriobacteriia</taxon>
        <taxon>Coriobacteriales</taxon>
        <taxon>Coriobacteriaceae</taxon>
        <taxon>Collinsella</taxon>
    </lineage>
</organism>
<comment type="subcellular location">
    <subcellularLocation>
        <location evidence="1">Cell membrane</location>
        <topology evidence="1">Multi-pass membrane protein</topology>
    </subcellularLocation>
</comment>
<keyword evidence="7 9" id="KW-1133">Transmembrane helix</keyword>
<evidence type="ECO:0000256" key="4">
    <source>
        <dbReference type="ARBA" id="ARBA00022597"/>
    </source>
</evidence>
<evidence type="ECO:0000256" key="1">
    <source>
        <dbReference type="ARBA" id="ARBA00004651"/>
    </source>
</evidence>
<keyword evidence="2" id="KW-0813">Transport</keyword>
<reference evidence="10" key="1">
    <citation type="journal article" date="2021" name="PeerJ">
        <title>Extensive microbial diversity within the chicken gut microbiome revealed by metagenomics and culture.</title>
        <authorList>
            <person name="Gilroy R."/>
            <person name="Ravi A."/>
            <person name="Getino M."/>
            <person name="Pursley I."/>
            <person name="Horton D.L."/>
            <person name="Alikhan N.F."/>
            <person name="Baker D."/>
            <person name="Gharbi K."/>
            <person name="Hall N."/>
            <person name="Watson M."/>
            <person name="Adriaenssens E.M."/>
            <person name="Foster-Nyarko E."/>
            <person name="Jarju S."/>
            <person name="Secka A."/>
            <person name="Antonio M."/>
            <person name="Oren A."/>
            <person name="Chaudhuri R.R."/>
            <person name="La Ragione R."/>
            <person name="Hildebrand F."/>
            <person name="Pallen M.J."/>
        </authorList>
    </citation>
    <scope>NUCLEOTIDE SEQUENCE</scope>
    <source>
        <strain evidence="10">ChiGjej2B2-7701</strain>
    </source>
</reference>
<protein>
    <submittedName>
        <fullName evidence="10">PTS mannose/fructose/sorbose transporter subunit IIC</fullName>
    </submittedName>
</protein>
<dbReference type="GO" id="GO:0005886">
    <property type="term" value="C:plasma membrane"/>
    <property type="evidence" value="ECO:0007669"/>
    <property type="project" value="UniProtKB-SubCell"/>
</dbReference>
<dbReference type="EMBL" id="DYVF01000058">
    <property type="protein sequence ID" value="HJG31653.1"/>
    <property type="molecule type" value="Genomic_DNA"/>
</dbReference>
<dbReference type="PANTHER" id="PTHR32502:SF4">
    <property type="entry name" value="PTS SYSTEM MANNOSE-SPECIFIC EIIC COMPONENT"/>
    <property type="match status" value="1"/>
</dbReference>
<dbReference type="PROSITE" id="PS51106">
    <property type="entry name" value="PTS_EIIC_TYPE_4"/>
    <property type="match status" value="1"/>
</dbReference>
<keyword evidence="8 9" id="KW-0472">Membrane</keyword>
<proteinExistence type="predicted"/>
<dbReference type="PANTHER" id="PTHR32502">
    <property type="entry name" value="N-ACETYLGALACTOSAMINE PERMEASE II COMPONENT-RELATED"/>
    <property type="match status" value="1"/>
</dbReference>
<keyword evidence="5" id="KW-0598">Phosphotransferase system</keyword>
<evidence type="ECO:0000256" key="8">
    <source>
        <dbReference type="ARBA" id="ARBA00023136"/>
    </source>
</evidence>
<evidence type="ECO:0000256" key="2">
    <source>
        <dbReference type="ARBA" id="ARBA00022448"/>
    </source>
</evidence>
<evidence type="ECO:0000256" key="5">
    <source>
        <dbReference type="ARBA" id="ARBA00022683"/>
    </source>
</evidence>
<name>A0A921IRX8_9ACTN</name>
<evidence type="ECO:0000256" key="6">
    <source>
        <dbReference type="ARBA" id="ARBA00022692"/>
    </source>
</evidence>
<dbReference type="AlphaFoldDB" id="A0A921IRX8"/>
<dbReference type="Pfam" id="PF03609">
    <property type="entry name" value="EII-Sor"/>
    <property type="match status" value="1"/>
</dbReference>
<feature type="transmembrane region" description="Helical" evidence="9">
    <location>
        <begin position="136"/>
        <end position="158"/>
    </location>
</feature>
<keyword evidence="4" id="KW-0762">Sugar transport</keyword>
<evidence type="ECO:0000256" key="7">
    <source>
        <dbReference type="ARBA" id="ARBA00022989"/>
    </source>
</evidence>
<dbReference type="InterPro" id="IPR050303">
    <property type="entry name" value="GatZ_KbaZ_carbometab"/>
</dbReference>
<evidence type="ECO:0000313" key="11">
    <source>
        <dbReference type="Proteomes" id="UP000746751"/>
    </source>
</evidence>
<dbReference type="GO" id="GO:0009401">
    <property type="term" value="P:phosphoenolpyruvate-dependent sugar phosphotransferase system"/>
    <property type="evidence" value="ECO:0007669"/>
    <property type="project" value="UniProtKB-KW"/>
</dbReference>
<accession>A0A921IRX8</accession>
<dbReference type="Proteomes" id="UP000746751">
    <property type="component" value="Unassembled WGS sequence"/>
</dbReference>
<evidence type="ECO:0000256" key="9">
    <source>
        <dbReference type="SAM" id="Phobius"/>
    </source>
</evidence>
<keyword evidence="6 9" id="KW-0812">Transmembrane</keyword>
<evidence type="ECO:0000256" key="3">
    <source>
        <dbReference type="ARBA" id="ARBA00022475"/>
    </source>
</evidence>
<keyword evidence="3" id="KW-1003">Cell membrane</keyword>
<gene>
    <name evidence="10" type="ORF">K8U80_09730</name>
</gene>
<dbReference type="InterPro" id="IPR004700">
    <property type="entry name" value="PTS_IIC_man"/>
</dbReference>
<evidence type="ECO:0000313" key="10">
    <source>
        <dbReference type="EMBL" id="HJG31653.1"/>
    </source>
</evidence>
<sequence>MEVILVLLVALLAGFEGILDSFQFHQPIIACTLIGVATGHPAEGIMLGGSLQLVALGWMNIGPAVAPDAALCSVASAILVCMKGVDMGVGMSAAMALAVAGLGLTIIVRTIVVGLIHMADSAAAKGSTSGVELAHLTALLLQGLRVVIPAALIIAVPVEVVQGALDAIPAWVTTGLSTAGGFVVAVGYAMVINMMATPKLWPFFFLGFALAAISALNLIAMGIIGLAIAFVYLQLAPEFNSASGPVAATGAVGDELDAIINDYE</sequence>
<feature type="transmembrane region" description="Helical" evidence="9">
    <location>
        <begin position="93"/>
        <end position="116"/>
    </location>
</feature>